<comment type="caution">
    <text evidence="3">The sequence shown here is derived from an EMBL/GenBank/DDBJ whole genome shotgun (WGS) entry which is preliminary data.</text>
</comment>
<sequence length="259" mass="28989">MDKRIGQAFAQIHATDQMRRSAAACFSQCNQKKKYRSKAVRRLAIVCGLFLCLGIGNWYVFTAPVSYISVDINPSIELTLNQLDRVTAAEGKNADGRMLLMDLDLTGKNYLEAVERLVESDRLQAYLAHDAALMVTVASPRADELLLGLENSVVATQYGGTCRRTNLEDVSAAHACGLSLGKYEMYLRLAQYDQSITPEACHNMTMRQMRDLLSQYESIEACPSDMKNKGRCHNKGHDQYGGCRNMEDSKFCIDKPFPH</sequence>
<keyword evidence="1" id="KW-0472">Membrane</keyword>
<gene>
    <name evidence="3" type="ORF">D3Z39_06055</name>
</gene>
<organism evidence="3 4">
    <name type="scientific">Anaerotruncus colihominis</name>
    <dbReference type="NCBI Taxonomy" id="169435"/>
    <lineage>
        <taxon>Bacteria</taxon>
        <taxon>Bacillati</taxon>
        <taxon>Bacillota</taxon>
        <taxon>Clostridia</taxon>
        <taxon>Eubacteriales</taxon>
        <taxon>Oscillospiraceae</taxon>
        <taxon>Anaerotruncus</taxon>
    </lineage>
</organism>
<proteinExistence type="predicted"/>
<dbReference type="InterPro" id="IPR055431">
    <property type="entry name" value="RsgI_M"/>
</dbReference>
<reference evidence="3 4" key="1">
    <citation type="submission" date="2018-08" db="EMBL/GenBank/DDBJ databases">
        <title>Murine metabolic-syndrome-specific gut microbial biobank.</title>
        <authorList>
            <person name="Liu C."/>
        </authorList>
    </citation>
    <scope>NUCLEOTIDE SEQUENCE [LARGE SCALE GENOMIC DNA]</scope>
    <source>
        <strain evidence="3 4">X69</strain>
    </source>
</reference>
<protein>
    <recommendedName>
        <fullName evidence="2">Anti-sigma factor RsgI-like middle domain-containing protein</fullName>
    </recommendedName>
</protein>
<evidence type="ECO:0000313" key="4">
    <source>
        <dbReference type="Proteomes" id="UP000446348"/>
    </source>
</evidence>
<evidence type="ECO:0000256" key="1">
    <source>
        <dbReference type="SAM" id="Phobius"/>
    </source>
</evidence>
<evidence type="ECO:0000313" key="3">
    <source>
        <dbReference type="EMBL" id="NBI78438.1"/>
    </source>
</evidence>
<accession>A0A845RHM2</accession>
<name>A0A845RHM2_9FIRM</name>
<keyword evidence="1" id="KW-0812">Transmembrane</keyword>
<feature type="domain" description="Anti-sigma factor RsgI-like middle" evidence="2">
    <location>
        <begin position="65"/>
        <end position="187"/>
    </location>
</feature>
<evidence type="ECO:0000259" key="2">
    <source>
        <dbReference type="Pfam" id="PF23750"/>
    </source>
</evidence>
<keyword evidence="1" id="KW-1133">Transmembrane helix</keyword>
<dbReference type="Pfam" id="PF23750">
    <property type="entry name" value="RsgI_M"/>
    <property type="match status" value="1"/>
</dbReference>
<dbReference type="Proteomes" id="UP000446348">
    <property type="component" value="Unassembled WGS sequence"/>
</dbReference>
<dbReference type="AlphaFoldDB" id="A0A845RHM2"/>
<dbReference type="EMBL" id="QXWZ01000007">
    <property type="protein sequence ID" value="NBI78438.1"/>
    <property type="molecule type" value="Genomic_DNA"/>
</dbReference>
<feature type="transmembrane region" description="Helical" evidence="1">
    <location>
        <begin position="43"/>
        <end position="61"/>
    </location>
</feature>